<dbReference type="Proteomes" id="UP000053328">
    <property type="component" value="Unassembled WGS sequence"/>
</dbReference>
<dbReference type="Pfam" id="PF00903">
    <property type="entry name" value="Glyoxalase"/>
    <property type="match status" value="1"/>
</dbReference>
<name>A0A0D1YCN0_9EURO</name>
<protein>
    <recommendedName>
        <fullName evidence="3">VOC domain-containing protein</fullName>
    </recommendedName>
</protein>
<dbReference type="PROSITE" id="PS51819">
    <property type="entry name" value="VOC"/>
    <property type="match status" value="1"/>
</dbReference>
<dbReference type="SUPFAM" id="SSF54593">
    <property type="entry name" value="Glyoxalase/Bleomycin resistance protein/Dihydroxybiphenyl dioxygenase"/>
    <property type="match status" value="1"/>
</dbReference>
<dbReference type="GO" id="GO:0004462">
    <property type="term" value="F:lactoylglutathione lyase activity"/>
    <property type="evidence" value="ECO:0007669"/>
    <property type="project" value="InterPro"/>
</dbReference>
<dbReference type="HOGENOM" id="CLU_046006_1_0_1"/>
<evidence type="ECO:0000256" key="2">
    <source>
        <dbReference type="SAM" id="MobiDB-lite"/>
    </source>
</evidence>
<dbReference type="VEuPathDB" id="FungiDB:PV08_09969"/>
<keyword evidence="5" id="KW-1185">Reference proteome</keyword>
<dbReference type="InterPro" id="IPR004360">
    <property type="entry name" value="Glyas_Fos-R_dOase_dom"/>
</dbReference>
<dbReference type="EMBL" id="KN847498">
    <property type="protein sequence ID" value="KIW12691.1"/>
    <property type="molecule type" value="Genomic_DNA"/>
</dbReference>
<dbReference type="OrthoDB" id="16820at2759"/>
<accession>A0A0D1YCN0</accession>
<feature type="domain" description="VOC" evidence="3">
    <location>
        <begin position="35"/>
        <end position="200"/>
    </location>
</feature>
<keyword evidence="1" id="KW-0479">Metal-binding</keyword>
<dbReference type="InterPro" id="IPR029068">
    <property type="entry name" value="Glyas_Bleomycin-R_OHBP_Dase"/>
</dbReference>
<dbReference type="GeneID" id="27337052"/>
<feature type="region of interest" description="Disordered" evidence="2">
    <location>
        <begin position="1"/>
        <end position="24"/>
    </location>
</feature>
<evidence type="ECO:0000259" key="3">
    <source>
        <dbReference type="PROSITE" id="PS51819"/>
    </source>
</evidence>
<dbReference type="PROSITE" id="PS00934">
    <property type="entry name" value="GLYOXALASE_I_1"/>
    <property type="match status" value="1"/>
</dbReference>
<organism evidence="4 5">
    <name type="scientific">Exophiala spinifera</name>
    <dbReference type="NCBI Taxonomy" id="91928"/>
    <lineage>
        <taxon>Eukaryota</taxon>
        <taxon>Fungi</taxon>
        <taxon>Dikarya</taxon>
        <taxon>Ascomycota</taxon>
        <taxon>Pezizomycotina</taxon>
        <taxon>Eurotiomycetes</taxon>
        <taxon>Chaetothyriomycetidae</taxon>
        <taxon>Chaetothyriales</taxon>
        <taxon>Herpotrichiellaceae</taxon>
        <taxon>Exophiala</taxon>
    </lineage>
</organism>
<evidence type="ECO:0000256" key="1">
    <source>
        <dbReference type="ARBA" id="ARBA00022723"/>
    </source>
</evidence>
<dbReference type="InterPro" id="IPR018146">
    <property type="entry name" value="Glyoxalase_1_CS"/>
</dbReference>
<dbReference type="RefSeq" id="XP_016232907.1">
    <property type="nucleotide sequence ID" value="XM_016384284.1"/>
</dbReference>
<proteinExistence type="predicted"/>
<evidence type="ECO:0000313" key="5">
    <source>
        <dbReference type="Proteomes" id="UP000053328"/>
    </source>
</evidence>
<dbReference type="GO" id="GO:0046872">
    <property type="term" value="F:metal ion binding"/>
    <property type="evidence" value="ECO:0007669"/>
    <property type="project" value="UniProtKB-KW"/>
</dbReference>
<sequence>MSDFQLAPPLPPPGPPFIPASFPQNTDDGDTDGYVLNHVALQISSPAASFAFYVDFLGMSLIFALNAGPMTAYYLGYPDKGNDTVPADMARASGGRSGLLELIVAHNEHGQAEHAETNGFEKPRRKAGFAHLGLRVPDVAATLRRAEEKGWKVAKPLDKVDVHFMPLPGWERQPESTVRKWEGGFEKTFAQIAFIQDPDG</sequence>
<reference evidence="4 5" key="1">
    <citation type="submission" date="2015-01" db="EMBL/GenBank/DDBJ databases">
        <title>The Genome Sequence of Exophiala spinifera CBS89968.</title>
        <authorList>
            <consortium name="The Broad Institute Genomics Platform"/>
            <person name="Cuomo C."/>
            <person name="de Hoog S."/>
            <person name="Gorbushina A."/>
            <person name="Stielow B."/>
            <person name="Teixiera M."/>
            <person name="Abouelleil A."/>
            <person name="Chapman S.B."/>
            <person name="Priest M."/>
            <person name="Young S.K."/>
            <person name="Wortman J."/>
            <person name="Nusbaum C."/>
            <person name="Birren B."/>
        </authorList>
    </citation>
    <scope>NUCLEOTIDE SEQUENCE [LARGE SCALE GENOMIC DNA]</scope>
    <source>
        <strain evidence="4 5">CBS 89968</strain>
    </source>
</reference>
<dbReference type="InterPro" id="IPR037523">
    <property type="entry name" value="VOC_core"/>
</dbReference>
<dbReference type="PANTHER" id="PTHR10374:SF19">
    <property type="entry name" value="LYASE (GLO1), PUTATIVE (AFU_ORTHOLOGUE AFUA_2G13550)-RELATED"/>
    <property type="match status" value="1"/>
</dbReference>
<dbReference type="Gene3D" id="3.10.180.10">
    <property type="entry name" value="2,3-Dihydroxybiphenyl 1,2-Dioxygenase, domain 1"/>
    <property type="match status" value="1"/>
</dbReference>
<evidence type="ECO:0000313" key="4">
    <source>
        <dbReference type="EMBL" id="KIW12691.1"/>
    </source>
</evidence>
<feature type="compositionally biased region" description="Pro residues" evidence="2">
    <location>
        <begin position="8"/>
        <end position="18"/>
    </location>
</feature>
<dbReference type="AlphaFoldDB" id="A0A0D1YCN0"/>
<dbReference type="STRING" id="91928.A0A0D1YCN0"/>
<dbReference type="PANTHER" id="PTHR10374">
    <property type="entry name" value="LACTOYLGLUTATHIONE LYASE GLYOXALASE I"/>
    <property type="match status" value="1"/>
</dbReference>
<gene>
    <name evidence="4" type="ORF">PV08_09969</name>
</gene>